<dbReference type="SUPFAM" id="SSF57662">
    <property type="entry name" value="Ferredoxin thioredoxin reductase (FTR), catalytic beta chain"/>
    <property type="match status" value="1"/>
</dbReference>
<dbReference type="GO" id="GO:0016730">
    <property type="term" value="F:oxidoreductase activity, acting on iron-sulfur proteins as donors"/>
    <property type="evidence" value="ECO:0007669"/>
    <property type="project" value="InterPro"/>
</dbReference>
<accession>A0A660SJJ7</accession>
<proteinExistence type="predicted"/>
<evidence type="ECO:0000313" key="2">
    <source>
        <dbReference type="Proteomes" id="UP000268469"/>
    </source>
</evidence>
<dbReference type="EMBL" id="QNBE01000050">
    <property type="protein sequence ID" value="RKX70130.1"/>
    <property type="molecule type" value="Genomic_DNA"/>
</dbReference>
<reference evidence="1 2" key="1">
    <citation type="submission" date="2018-06" db="EMBL/GenBank/DDBJ databases">
        <title>Extensive metabolic versatility and redundancy in microbially diverse, dynamic hydrothermal sediments.</title>
        <authorList>
            <person name="Dombrowski N."/>
            <person name="Teske A."/>
            <person name="Baker B.J."/>
        </authorList>
    </citation>
    <scope>NUCLEOTIDE SEQUENCE [LARGE SCALE GENOMIC DNA]</scope>
    <source>
        <strain evidence="1">B36_G15</strain>
    </source>
</reference>
<gene>
    <name evidence="1" type="ORF">DRP53_06015</name>
</gene>
<dbReference type="Pfam" id="PF02943">
    <property type="entry name" value="FeThRed_B"/>
    <property type="match status" value="1"/>
</dbReference>
<comment type="caution">
    <text evidence="1">The sequence shown here is derived from an EMBL/GenBank/DDBJ whole genome shotgun (WGS) entry which is preliminary data.</text>
</comment>
<protein>
    <submittedName>
        <fullName evidence="1">Ferredoxin:thioredoxin reductase</fullName>
    </submittedName>
</protein>
<dbReference type="InterPro" id="IPR004209">
    <property type="entry name" value="FTR_bsu"/>
</dbReference>
<dbReference type="AlphaFoldDB" id="A0A660SJJ7"/>
<name>A0A660SJJ7_UNCW3</name>
<dbReference type="InterPro" id="IPR036644">
    <property type="entry name" value="FTR_bsu_sf"/>
</dbReference>
<dbReference type="Proteomes" id="UP000268469">
    <property type="component" value="Unassembled WGS sequence"/>
</dbReference>
<evidence type="ECO:0000313" key="1">
    <source>
        <dbReference type="EMBL" id="RKX70130.1"/>
    </source>
</evidence>
<dbReference type="Gene3D" id="3.90.460.10">
    <property type="entry name" value="Ferredoxin thioredoxin reductase catalytic beta subunit"/>
    <property type="match status" value="1"/>
</dbReference>
<organism evidence="1 2">
    <name type="scientific">candidate division WOR-3 bacterium</name>
    <dbReference type="NCBI Taxonomy" id="2052148"/>
    <lineage>
        <taxon>Bacteria</taxon>
        <taxon>Bacteria division WOR-3</taxon>
    </lineage>
</organism>
<sequence>MFEEDDAYLENLRRLEKIAREKGYIFNPDKERVNKVVGLMTKNFKEFGKYYCPCKQHHPLDPEKDPLCPCPDLDQEVARDGHCYCRLFYKKGGDQ</sequence>